<dbReference type="RefSeq" id="WP_097554940.1">
    <property type="nucleotide sequence ID" value="NZ_PCMW01000134.1"/>
</dbReference>
<gene>
    <name evidence="2" type="ORF">B0A77_14840</name>
</gene>
<accession>A0A2H3KFD8</accession>
<protein>
    <recommendedName>
        <fullName evidence="1">DUF8202 domain-containing protein</fullName>
    </recommendedName>
</protein>
<reference evidence="2 3" key="1">
    <citation type="submission" date="2017-09" db="EMBL/GenBank/DDBJ databases">
        <title>Whole genomes of Flavobacteriaceae.</title>
        <authorList>
            <person name="Stine C."/>
            <person name="Li C."/>
            <person name="Tadesse D."/>
        </authorList>
    </citation>
    <scope>NUCLEOTIDE SEQUENCE [LARGE SCALE GENOMIC DNA]</scope>
    <source>
        <strain evidence="2 3">ATCC 35036</strain>
    </source>
</reference>
<dbReference type="Pfam" id="PF26628">
    <property type="entry name" value="DUF8202"/>
    <property type="match status" value="1"/>
</dbReference>
<evidence type="ECO:0000313" key="3">
    <source>
        <dbReference type="Proteomes" id="UP000220828"/>
    </source>
</evidence>
<dbReference type="Proteomes" id="UP000220828">
    <property type="component" value="Unassembled WGS sequence"/>
</dbReference>
<proteinExistence type="predicted"/>
<sequence length="384" mass="40839">MTVKSILKQIGLQVIFIYFASNILSAQSPGGVSGASLWYKSNVGVTNSSGVSQWNDQSGNARDLAQATATARPVLNTATNLINFNPTITFDGVNDVLKTAPINKTDIISGSDPYAASTYIVYRAKNTSSVLYSHSNGSGGSWNIGANTGFNMISNRSCTLPATIVNEIRLQSLQGISNGATDSRINGTTNSTTWTNTVNTSVNASDPFWLGAQGTSGFGNTEIAEFISFPNNSNSSNERQKVESYLGLKYGITLPFNYLASDATVYWDATANSIYNKNIVGIGKDTTSGLDQKQSQSINSGFQIIVSAGSMTTTNAANSNIIASDKQFLTIGDNGSVGYESFTDTFGNANIFSKSAKVWFADNTGNYNQATSIYIPEQMYSAPG</sequence>
<evidence type="ECO:0000259" key="1">
    <source>
        <dbReference type="Pfam" id="PF26628"/>
    </source>
</evidence>
<dbReference type="EMBL" id="PCMW01000134">
    <property type="protein sequence ID" value="PDS21880.1"/>
    <property type="molecule type" value="Genomic_DNA"/>
</dbReference>
<name>A0A2H3KFD8_9FLAO</name>
<dbReference type="InterPro" id="IPR058515">
    <property type="entry name" value="DUF8202"/>
</dbReference>
<organism evidence="2 3">
    <name type="scientific">Flavobacterium branchiophilum</name>
    <dbReference type="NCBI Taxonomy" id="55197"/>
    <lineage>
        <taxon>Bacteria</taxon>
        <taxon>Pseudomonadati</taxon>
        <taxon>Bacteroidota</taxon>
        <taxon>Flavobacteriia</taxon>
        <taxon>Flavobacteriales</taxon>
        <taxon>Flavobacteriaceae</taxon>
        <taxon>Flavobacterium</taxon>
    </lineage>
</organism>
<comment type="caution">
    <text evidence="2">The sequence shown here is derived from an EMBL/GenBank/DDBJ whole genome shotgun (WGS) entry which is preliminary data.</text>
</comment>
<evidence type="ECO:0000313" key="2">
    <source>
        <dbReference type="EMBL" id="PDS21880.1"/>
    </source>
</evidence>
<dbReference type="AlphaFoldDB" id="A0A2H3KFD8"/>
<feature type="domain" description="DUF8202" evidence="1">
    <location>
        <begin position="238"/>
        <end position="376"/>
    </location>
</feature>